<sequence length="473" mass="51823">MRAEKAGPSAVGHQWKKHLVLDVAPAGLSATIFDSELQVICEQRVAYVEKQAAVLNHCSVPIDSLLRAIAFSGTYISTSTSYYPLDFDTLHGFAAEVNAVTLSFILTTYFTSQPATTVQELELLFPETYSNDCPILDTRVVESREIVGDISSRWIDKGFPKNCAVLSCASPLIDLCVASTGLRPKNAVVPSVLTTTVPNSSNAQNLSISFFDTDCLAFQIPEIDSQIIIGLGGKVVTPITASMGRSGGSKQKLAIFAGHAWRDMRRVVRDKYCNRQTSSFVPPHWASDKMIRSHHGATIREFGDPRVNVRCVVEGQALYWRSLFLKLCNTCQKKDKGNITVFGSSDETICVSSYPSGHFSPNSSDLCFTHTTPSLPNEASSYFMETSTRSYLSSGSWRPAVVSICESAGMTVARKMSGGSFERARGDSEGTSGENDPFNEEDEGNMNRPAAVSNDHYLTGIYESMRIEYNRLL</sequence>
<evidence type="ECO:0000256" key="1">
    <source>
        <dbReference type="SAM" id="MobiDB-lite"/>
    </source>
</evidence>
<dbReference type="Proteomes" id="UP000054272">
    <property type="component" value="Unassembled WGS sequence"/>
</dbReference>
<gene>
    <name evidence="2" type="ORF">I306_03906</name>
</gene>
<name>A0ABR5BU66_9TREE</name>
<organism evidence="2 3">
    <name type="scientific">Cryptococcus gattii EJB2</name>
    <dbReference type="NCBI Taxonomy" id="1296103"/>
    <lineage>
        <taxon>Eukaryota</taxon>
        <taxon>Fungi</taxon>
        <taxon>Dikarya</taxon>
        <taxon>Basidiomycota</taxon>
        <taxon>Agaricomycotina</taxon>
        <taxon>Tremellomycetes</taxon>
        <taxon>Tremellales</taxon>
        <taxon>Cryptococcaceae</taxon>
        <taxon>Cryptococcus</taxon>
        <taxon>Cryptococcus gattii species complex</taxon>
    </lineage>
</organism>
<accession>A0ABR5BU66</accession>
<evidence type="ECO:0000313" key="3">
    <source>
        <dbReference type="Proteomes" id="UP000054272"/>
    </source>
</evidence>
<feature type="region of interest" description="Disordered" evidence="1">
    <location>
        <begin position="417"/>
        <end position="451"/>
    </location>
</feature>
<keyword evidence="3" id="KW-1185">Reference proteome</keyword>
<protein>
    <submittedName>
        <fullName evidence="2">Uncharacterized protein</fullName>
    </submittedName>
</protein>
<reference evidence="2 3" key="1">
    <citation type="submission" date="2015-01" db="EMBL/GenBank/DDBJ databases">
        <title>The Genome Sequence of Cryptococcus gattii EJB2.</title>
        <authorList>
            <consortium name="The Broad Institute Genomics Platform"/>
            <person name="Cuomo C."/>
            <person name="Litvintseva A."/>
            <person name="Chen Y."/>
            <person name="Heitman J."/>
            <person name="Sun S."/>
            <person name="Springer D."/>
            <person name="Dromer F."/>
            <person name="Young S."/>
            <person name="Zeng Q."/>
            <person name="Gargeya S."/>
            <person name="Abouelleil A."/>
            <person name="Alvarado L."/>
            <person name="Chapman S.B."/>
            <person name="Gainer-Dewar J."/>
            <person name="Goldberg J."/>
            <person name="Griggs A."/>
            <person name="Gujja S."/>
            <person name="Hansen M."/>
            <person name="Howarth C."/>
            <person name="Imamovic A."/>
            <person name="Larimer J."/>
            <person name="Murphy C."/>
            <person name="Naylor J."/>
            <person name="Pearson M."/>
            <person name="Priest M."/>
            <person name="Roberts A."/>
            <person name="Saif S."/>
            <person name="Shea T."/>
            <person name="Sykes S."/>
            <person name="Wortman J."/>
            <person name="Nusbaum C."/>
            <person name="Birren B."/>
        </authorList>
    </citation>
    <scope>NUCLEOTIDE SEQUENCE [LARGE SCALE GENOMIC DNA]</scope>
    <source>
        <strain evidence="2 3">EJB2</strain>
    </source>
</reference>
<evidence type="ECO:0000313" key="2">
    <source>
        <dbReference type="EMBL" id="KIR79058.1"/>
    </source>
</evidence>
<proteinExistence type="predicted"/>
<dbReference type="EMBL" id="KN848691">
    <property type="protein sequence ID" value="KIR79058.1"/>
    <property type="molecule type" value="Genomic_DNA"/>
</dbReference>